<comment type="caution">
    <text evidence="2">The sequence shown here is derived from an EMBL/GenBank/DDBJ whole genome shotgun (WGS) entry which is preliminary data.</text>
</comment>
<protein>
    <recommendedName>
        <fullName evidence="4">Membrane-associated kinase regulator 5</fullName>
    </recommendedName>
</protein>
<dbReference type="PANTHER" id="PTHR33929">
    <property type="entry name" value="MEMBRANE-ASSOCIATED KINASE REGULATOR 2-RELATED"/>
    <property type="match status" value="1"/>
</dbReference>
<dbReference type="GO" id="GO:0005886">
    <property type="term" value="C:plasma membrane"/>
    <property type="evidence" value="ECO:0007669"/>
    <property type="project" value="InterPro"/>
</dbReference>
<evidence type="ECO:0008006" key="4">
    <source>
        <dbReference type="Google" id="ProtNLM"/>
    </source>
</evidence>
<dbReference type="Proteomes" id="UP000197138">
    <property type="component" value="Unassembled WGS sequence"/>
</dbReference>
<proteinExistence type="predicted"/>
<feature type="region of interest" description="Disordered" evidence="1">
    <location>
        <begin position="53"/>
        <end position="78"/>
    </location>
</feature>
<organism evidence="2 3">
    <name type="scientific">Punica granatum</name>
    <name type="common">Pomegranate</name>
    <dbReference type="NCBI Taxonomy" id="22663"/>
    <lineage>
        <taxon>Eukaryota</taxon>
        <taxon>Viridiplantae</taxon>
        <taxon>Streptophyta</taxon>
        <taxon>Embryophyta</taxon>
        <taxon>Tracheophyta</taxon>
        <taxon>Spermatophyta</taxon>
        <taxon>Magnoliopsida</taxon>
        <taxon>eudicotyledons</taxon>
        <taxon>Gunneridae</taxon>
        <taxon>Pentapetalae</taxon>
        <taxon>rosids</taxon>
        <taxon>malvids</taxon>
        <taxon>Myrtales</taxon>
        <taxon>Lythraceae</taxon>
        <taxon>Punica</taxon>
    </lineage>
</organism>
<evidence type="ECO:0000313" key="3">
    <source>
        <dbReference type="Proteomes" id="UP000197138"/>
    </source>
</evidence>
<sequence>MEALSFFKFWKPTVSIISPAIETCPPLDLDNDDDDSFFELELFLPDLNTKNIYPTDKEKKQSSSEPGVAPSPGNLFSRRKVIPIEPQPSSRPQSPISLFKSSPRFRVFMFRKSKAMPNPKTGETEEPVCLGRAKSSLAGAGEVHCNPDGSLLEYCSVSKRFSKDGMQRYLKLAKPFSGKGSERDAAEELRFFSRNLPRASPSQSPVMARKHAGKSKMMAVIGGVSPARNDDSWAQQHDGIQGAILHCKKSFHSSPRDCSLTLSQLSRSAMDPLQRREHSVPATA</sequence>
<name>A0A218X313_PUNGR</name>
<dbReference type="AlphaFoldDB" id="A0A218X313"/>
<evidence type="ECO:0000256" key="1">
    <source>
        <dbReference type="SAM" id="MobiDB-lite"/>
    </source>
</evidence>
<dbReference type="PANTHER" id="PTHR33929:SF4">
    <property type="entry name" value="MEMBRANE-ASSOCIATED KINASE REGULATOR 5"/>
    <property type="match status" value="1"/>
</dbReference>
<reference evidence="3" key="1">
    <citation type="journal article" date="2017" name="Plant J.">
        <title>The pomegranate (Punica granatum L.) genome and the genomics of punicalagin biosynthesis.</title>
        <authorList>
            <person name="Qin G."/>
            <person name="Xu C."/>
            <person name="Ming R."/>
            <person name="Tang H."/>
            <person name="Guyot R."/>
            <person name="Kramer E.M."/>
            <person name="Hu Y."/>
            <person name="Yi X."/>
            <person name="Qi Y."/>
            <person name="Xu X."/>
            <person name="Gao Z."/>
            <person name="Pan H."/>
            <person name="Jian J."/>
            <person name="Tian Y."/>
            <person name="Yue Z."/>
            <person name="Xu Y."/>
        </authorList>
    </citation>
    <scope>NUCLEOTIDE SEQUENCE [LARGE SCALE GENOMIC DNA]</scope>
    <source>
        <strain evidence="3">cv. Dabenzi</strain>
    </source>
</reference>
<dbReference type="EMBL" id="MTKT01002440">
    <property type="protein sequence ID" value="OWM79605.1"/>
    <property type="molecule type" value="Genomic_DNA"/>
</dbReference>
<accession>A0A218X313</accession>
<dbReference type="InterPro" id="IPR039619">
    <property type="entry name" value="MAKR2/5"/>
</dbReference>
<gene>
    <name evidence="2" type="ORF">CDL15_Pgr023017</name>
</gene>
<evidence type="ECO:0000313" key="2">
    <source>
        <dbReference type="EMBL" id="OWM79605.1"/>
    </source>
</evidence>